<proteinExistence type="predicted"/>
<feature type="compositionally biased region" description="Low complexity" evidence="1">
    <location>
        <begin position="153"/>
        <end position="165"/>
    </location>
</feature>
<evidence type="ECO:0000256" key="2">
    <source>
        <dbReference type="SAM" id="Phobius"/>
    </source>
</evidence>
<dbReference type="EMBL" id="OX451739">
    <property type="protein sequence ID" value="CAI8611275.1"/>
    <property type="molecule type" value="Genomic_DNA"/>
</dbReference>
<dbReference type="Proteomes" id="UP001157006">
    <property type="component" value="Chromosome 4"/>
</dbReference>
<accession>A0AAV1ALB4</accession>
<keyword evidence="4" id="KW-1185">Reference proteome</keyword>
<organism evidence="3 4">
    <name type="scientific">Vicia faba</name>
    <name type="common">Broad bean</name>
    <name type="synonym">Faba vulgaris</name>
    <dbReference type="NCBI Taxonomy" id="3906"/>
    <lineage>
        <taxon>Eukaryota</taxon>
        <taxon>Viridiplantae</taxon>
        <taxon>Streptophyta</taxon>
        <taxon>Embryophyta</taxon>
        <taxon>Tracheophyta</taxon>
        <taxon>Spermatophyta</taxon>
        <taxon>Magnoliopsida</taxon>
        <taxon>eudicotyledons</taxon>
        <taxon>Gunneridae</taxon>
        <taxon>Pentapetalae</taxon>
        <taxon>rosids</taxon>
        <taxon>fabids</taxon>
        <taxon>Fabales</taxon>
        <taxon>Fabaceae</taxon>
        <taxon>Papilionoideae</taxon>
        <taxon>50 kb inversion clade</taxon>
        <taxon>NPAAA clade</taxon>
        <taxon>Hologalegina</taxon>
        <taxon>IRL clade</taxon>
        <taxon>Fabeae</taxon>
        <taxon>Vicia</taxon>
    </lineage>
</organism>
<evidence type="ECO:0000313" key="4">
    <source>
        <dbReference type="Proteomes" id="UP001157006"/>
    </source>
</evidence>
<evidence type="ECO:0000313" key="3">
    <source>
        <dbReference type="EMBL" id="CAI8611275.1"/>
    </source>
</evidence>
<feature type="transmembrane region" description="Helical" evidence="2">
    <location>
        <begin position="35"/>
        <end position="56"/>
    </location>
</feature>
<keyword evidence="2" id="KW-0812">Transmembrane</keyword>
<feature type="region of interest" description="Disordered" evidence="1">
    <location>
        <begin position="91"/>
        <end position="181"/>
    </location>
</feature>
<protein>
    <submittedName>
        <fullName evidence="3">Uncharacterized protein</fullName>
    </submittedName>
</protein>
<reference evidence="3 4" key="1">
    <citation type="submission" date="2023-01" db="EMBL/GenBank/DDBJ databases">
        <authorList>
            <person name="Kreplak J."/>
        </authorList>
    </citation>
    <scope>NUCLEOTIDE SEQUENCE [LARGE SCALE GENOMIC DNA]</scope>
</reference>
<keyword evidence="2" id="KW-0472">Membrane</keyword>
<evidence type="ECO:0000256" key="1">
    <source>
        <dbReference type="SAM" id="MobiDB-lite"/>
    </source>
</evidence>
<feature type="compositionally biased region" description="Low complexity" evidence="1">
    <location>
        <begin position="91"/>
        <end position="144"/>
    </location>
</feature>
<gene>
    <name evidence="3" type="ORF">VFH_IV221760</name>
</gene>
<sequence length="230" mass="24625">MWVKETNPPHTQFVKPMYHKVPPLDLQLEQINTHIHSLFFSLSLIFYTFFSLFLLLPQPFFNPFLQFQFQSQPCLFSPTLPMAATLYPNPTLPSSPSSSNPSSCSSSPPSSSSSSASPPSSSSTSFSSPAPSTASASVLPLPAASNPPPLPSSPTKSTTSPTSASPKPPHPDQTPAAPFVSTGSAMVSGAETSPRVGMFFTGDVLIRGSSKLRRARLAGHLFDQMRKRIS</sequence>
<keyword evidence="2" id="KW-1133">Transmembrane helix</keyword>
<name>A0AAV1ALB4_VICFA</name>
<dbReference type="AlphaFoldDB" id="A0AAV1ALB4"/>